<evidence type="ECO:0000313" key="2">
    <source>
        <dbReference type="Proteomes" id="UP000460718"/>
    </source>
</evidence>
<proteinExistence type="predicted"/>
<dbReference type="EMBL" id="QXFW01002753">
    <property type="protein sequence ID" value="KAE8975717.1"/>
    <property type="molecule type" value="Genomic_DNA"/>
</dbReference>
<name>A0A6A3I1X0_9STRA</name>
<gene>
    <name evidence="1" type="ORF">PF011_g24355</name>
</gene>
<dbReference type="AlphaFoldDB" id="A0A6A3I1X0"/>
<protein>
    <submittedName>
        <fullName evidence="1">Uncharacterized protein</fullName>
    </submittedName>
</protein>
<dbReference type="Proteomes" id="UP000460718">
    <property type="component" value="Unassembled WGS sequence"/>
</dbReference>
<comment type="caution">
    <text evidence="1">The sequence shown here is derived from an EMBL/GenBank/DDBJ whole genome shotgun (WGS) entry which is preliminary data.</text>
</comment>
<accession>A0A6A3I1X0</accession>
<organism evidence="1 2">
    <name type="scientific">Phytophthora fragariae</name>
    <dbReference type="NCBI Taxonomy" id="53985"/>
    <lineage>
        <taxon>Eukaryota</taxon>
        <taxon>Sar</taxon>
        <taxon>Stramenopiles</taxon>
        <taxon>Oomycota</taxon>
        <taxon>Peronosporomycetes</taxon>
        <taxon>Peronosporales</taxon>
        <taxon>Peronosporaceae</taxon>
        <taxon>Phytophthora</taxon>
    </lineage>
</organism>
<evidence type="ECO:0000313" key="1">
    <source>
        <dbReference type="EMBL" id="KAE8975717.1"/>
    </source>
</evidence>
<sequence length="80" mass="9351">MDSALRACRALYRGRSATGKEYDTLGLFCGFAYAYSFLNSQAESVKNKTYFDKLSMLKMLFTEFYNRRTTEFKEAPHLYD</sequence>
<reference evidence="1 2" key="1">
    <citation type="submission" date="2018-09" db="EMBL/GenBank/DDBJ databases">
        <title>Genomic investigation of the strawberry pathogen Phytophthora fragariae indicates pathogenicity is determined by transcriptional variation in three key races.</title>
        <authorList>
            <person name="Adams T.M."/>
            <person name="Armitage A.D."/>
            <person name="Sobczyk M.K."/>
            <person name="Bates H.J."/>
            <person name="Dunwell J.M."/>
            <person name="Nellist C.F."/>
            <person name="Harrison R.J."/>
        </authorList>
    </citation>
    <scope>NUCLEOTIDE SEQUENCE [LARGE SCALE GENOMIC DNA]</scope>
    <source>
        <strain evidence="1 2">SCRP245</strain>
    </source>
</reference>